<dbReference type="AlphaFoldDB" id="A0A7J7KZ98"/>
<feature type="repeat" description="PPR" evidence="2">
    <location>
        <begin position="5"/>
        <end position="39"/>
    </location>
</feature>
<dbReference type="OrthoDB" id="185373at2759"/>
<accession>A0A7J7KZ98</accession>
<dbReference type="Pfam" id="PF01535">
    <property type="entry name" value="PPR"/>
    <property type="match status" value="3"/>
</dbReference>
<protein>
    <recommendedName>
        <fullName evidence="5">Pentatricopeptide repeat-containing protein</fullName>
    </recommendedName>
</protein>
<evidence type="ECO:0000256" key="1">
    <source>
        <dbReference type="ARBA" id="ARBA00022737"/>
    </source>
</evidence>
<dbReference type="InterPro" id="IPR046960">
    <property type="entry name" value="PPR_At4g14850-like_plant"/>
</dbReference>
<evidence type="ECO:0000256" key="2">
    <source>
        <dbReference type="PROSITE-ProRule" id="PRU00708"/>
    </source>
</evidence>
<evidence type="ECO:0000313" key="4">
    <source>
        <dbReference type="Proteomes" id="UP000541444"/>
    </source>
</evidence>
<evidence type="ECO:0000313" key="3">
    <source>
        <dbReference type="EMBL" id="KAF6135604.1"/>
    </source>
</evidence>
<feature type="repeat" description="PPR" evidence="2">
    <location>
        <begin position="139"/>
        <end position="173"/>
    </location>
</feature>
<dbReference type="PROSITE" id="PS51375">
    <property type="entry name" value="PPR"/>
    <property type="match status" value="2"/>
</dbReference>
<dbReference type="Pfam" id="PF20431">
    <property type="entry name" value="E_motif"/>
    <property type="match status" value="1"/>
</dbReference>
<keyword evidence="4" id="KW-1185">Reference proteome</keyword>
<evidence type="ECO:0008006" key="5">
    <source>
        <dbReference type="Google" id="ProtNLM"/>
    </source>
</evidence>
<dbReference type="GO" id="GO:0003723">
    <property type="term" value="F:RNA binding"/>
    <property type="evidence" value="ECO:0007669"/>
    <property type="project" value="InterPro"/>
</dbReference>
<dbReference type="InterPro" id="IPR011990">
    <property type="entry name" value="TPR-like_helical_dom_sf"/>
</dbReference>
<dbReference type="InterPro" id="IPR046848">
    <property type="entry name" value="E_motif"/>
</dbReference>
<dbReference type="InterPro" id="IPR002885">
    <property type="entry name" value="PPR_rpt"/>
</dbReference>
<comment type="caution">
    <text evidence="3">The sequence shown here is derived from an EMBL/GenBank/DDBJ whole genome shotgun (WGS) entry which is preliminary data.</text>
</comment>
<dbReference type="FunFam" id="1.25.40.10:FF:000927">
    <property type="entry name" value="Pentatricopeptide repeat-containing protein"/>
    <property type="match status" value="1"/>
</dbReference>
<dbReference type="Pfam" id="PF13041">
    <property type="entry name" value="PPR_2"/>
    <property type="match status" value="1"/>
</dbReference>
<name>A0A7J7KZ98_9MAGN</name>
<keyword evidence="1" id="KW-0677">Repeat</keyword>
<dbReference type="Proteomes" id="UP000541444">
    <property type="component" value="Unassembled WGS sequence"/>
</dbReference>
<dbReference type="GO" id="GO:0009451">
    <property type="term" value="P:RNA modification"/>
    <property type="evidence" value="ECO:0007669"/>
    <property type="project" value="InterPro"/>
</dbReference>
<gene>
    <name evidence="3" type="ORF">GIB67_015457</name>
</gene>
<dbReference type="PANTHER" id="PTHR47926:SF485">
    <property type="entry name" value="REPEAT-LIKE SUPERFAMILY PROTEIN, PUTATIVE-RELATED"/>
    <property type="match status" value="1"/>
</dbReference>
<sequence>MGVRDIVSWNSMIDGYARIGNVFAAREFFKRMPDWNLTSWNVMLALYVRSKYYGECLRLFDKMIGEGDVKPDEATLVSVLIACGSLGVLDKGKWVHSYIKENSRIVADVLLSTNLLTMYAKCGAMNLAREIFDEMPKRNIVSWNSMITGYGMHGENKKALEMFSEMGISGVNPNEATFVCILSACTHGGMVLEGWRCFDLMERVYKIKPKVEHYGCMVDLLGRAGLIQDSEELIKKMPTEAGPALWGALLSACRIHPNFELAKLVGERLIASDCKDVGPYVTLSNIYAMEGKWDEVEKVRNIMREKRLQKFAGFSLVDFVESGKCDP</sequence>
<dbReference type="Gene3D" id="1.25.40.10">
    <property type="entry name" value="Tetratricopeptide repeat domain"/>
    <property type="match status" value="2"/>
</dbReference>
<dbReference type="PANTHER" id="PTHR47926">
    <property type="entry name" value="PENTATRICOPEPTIDE REPEAT-CONTAINING PROTEIN"/>
    <property type="match status" value="1"/>
</dbReference>
<dbReference type="EMBL" id="JACGCM010002784">
    <property type="protein sequence ID" value="KAF6135604.1"/>
    <property type="molecule type" value="Genomic_DNA"/>
</dbReference>
<proteinExistence type="predicted"/>
<dbReference type="NCBIfam" id="TIGR00756">
    <property type="entry name" value="PPR"/>
    <property type="match status" value="4"/>
</dbReference>
<reference evidence="3 4" key="1">
    <citation type="journal article" date="2020" name="IScience">
        <title>Genome Sequencing of the Endangered Kingdonia uniflora (Circaeasteraceae, Ranunculales) Reveals Potential Mechanisms of Evolutionary Specialization.</title>
        <authorList>
            <person name="Sun Y."/>
            <person name="Deng T."/>
            <person name="Zhang A."/>
            <person name="Moore M.J."/>
            <person name="Landis J.B."/>
            <person name="Lin N."/>
            <person name="Zhang H."/>
            <person name="Zhang X."/>
            <person name="Huang J."/>
            <person name="Zhang X."/>
            <person name="Sun H."/>
            <person name="Wang H."/>
        </authorList>
    </citation>
    <scope>NUCLEOTIDE SEQUENCE [LARGE SCALE GENOMIC DNA]</scope>
    <source>
        <strain evidence="3">TB1705</strain>
        <tissue evidence="3">Leaf</tissue>
    </source>
</reference>
<organism evidence="3 4">
    <name type="scientific">Kingdonia uniflora</name>
    <dbReference type="NCBI Taxonomy" id="39325"/>
    <lineage>
        <taxon>Eukaryota</taxon>
        <taxon>Viridiplantae</taxon>
        <taxon>Streptophyta</taxon>
        <taxon>Embryophyta</taxon>
        <taxon>Tracheophyta</taxon>
        <taxon>Spermatophyta</taxon>
        <taxon>Magnoliopsida</taxon>
        <taxon>Ranunculales</taxon>
        <taxon>Circaeasteraceae</taxon>
        <taxon>Kingdonia</taxon>
    </lineage>
</organism>